<comment type="caution">
    <text evidence="3">The sequence shown here is derived from an EMBL/GenBank/DDBJ whole genome shotgun (WGS) entry which is preliminary data.</text>
</comment>
<evidence type="ECO:0000313" key="3">
    <source>
        <dbReference type="EMBL" id="RHZ11456.1"/>
    </source>
</evidence>
<proteinExistence type="predicted"/>
<evidence type="ECO:0000256" key="2">
    <source>
        <dbReference type="SAM" id="SignalP"/>
    </source>
</evidence>
<dbReference type="EMBL" id="QUTE01010975">
    <property type="protein sequence ID" value="RHZ11456.1"/>
    <property type="molecule type" value="Genomic_DNA"/>
</dbReference>
<keyword evidence="1" id="KW-1133">Transmembrane helix</keyword>
<keyword evidence="1" id="KW-0472">Membrane</keyword>
<feature type="chain" id="PRO_5017205710" evidence="2">
    <location>
        <begin position="22"/>
        <end position="387"/>
    </location>
</feature>
<dbReference type="VEuPathDB" id="FungiDB:H257_02906"/>
<protein>
    <submittedName>
        <fullName evidence="3">Uncharacterized protein</fullName>
    </submittedName>
</protein>
<sequence length="387" mass="41618">MYSCTGCYFSFAMMLLRPSLLVKSIVVVATVGSRTQASQVDLTVVAEWIQALVQWTHSVVDDGSLSFNQHNVTVGHYSEPHHTSLSLCLDSYLLQPNENALHAIHSTMLLPSSLFSVAKLANDPLPATARAIQIESPIVRDCFNPNTNSSETTAVARAVRSDIVVLCGADAVLLHVEGQVDSVYYVVDKSLAVVSKHTKAWMNPMDHDISLEVSQSMQQCVNGHGGALTVRGVVGGGWSVQRSHTSNIVAGYASAFDLTFIKASQQVHLENGTAATKWVRSAADTTATALLQAGQLCHAEGDDGCYLSPMFIRRSGVIISVAAKWKILSNYMHVVVYSGAIVMSLLALLSVATGAPTHRRLGYATITDPIQVDYDSCSSSEEESGYI</sequence>
<reference evidence="3 4" key="1">
    <citation type="submission" date="2018-08" db="EMBL/GenBank/DDBJ databases">
        <title>Aphanomyces genome sequencing and annotation.</title>
        <authorList>
            <person name="Minardi D."/>
            <person name="Oidtmann B."/>
            <person name="Van Der Giezen M."/>
            <person name="Studholme D.J."/>
        </authorList>
    </citation>
    <scope>NUCLEOTIDE SEQUENCE [LARGE SCALE GENOMIC DNA]</scope>
    <source>
        <strain evidence="3 4">197901</strain>
    </source>
</reference>
<feature type="transmembrane region" description="Helical" evidence="1">
    <location>
        <begin position="331"/>
        <end position="352"/>
    </location>
</feature>
<organism evidence="3 4">
    <name type="scientific">Aphanomyces astaci</name>
    <name type="common">Crayfish plague agent</name>
    <dbReference type="NCBI Taxonomy" id="112090"/>
    <lineage>
        <taxon>Eukaryota</taxon>
        <taxon>Sar</taxon>
        <taxon>Stramenopiles</taxon>
        <taxon>Oomycota</taxon>
        <taxon>Saprolegniomycetes</taxon>
        <taxon>Saprolegniales</taxon>
        <taxon>Verrucalvaceae</taxon>
        <taxon>Aphanomyces</taxon>
    </lineage>
</organism>
<feature type="signal peptide" evidence="2">
    <location>
        <begin position="1"/>
        <end position="21"/>
    </location>
</feature>
<keyword evidence="1" id="KW-0812">Transmembrane</keyword>
<dbReference type="AlphaFoldDB" id="A0A397F6C1"/>
<keyword evidence="2" id="KW-0732">Signal</keyword>
<dbReference type="Proteomes" id="UP000266196">
    <property type="component" value="Unassembled WGS sequence"/>
</dbReference>
<evidence type="ECO:0000313" key="4">
    <source>
        <dbReference type="Proteomes" id="UP000266196"/>
    </source>
</evidence>
<evidence type="ECO:0000256" key="1">
    <source>
        <dbReference type="SAM" id="Phobius"/>
    </source>
</evidence>
<accession>A0A397F6C1</accession>
<gene>
    <name evidence="3" type="ORF">DYB31_004540</name>
</gene>
<name>A0A397F6C1_APHAT</name>